<evidence type="ECO:0000256" key="2">
    <source>
        <dbReference type="ARBA" id="ARBA00012379"/>
    </source>
</evidence>
<accession>A0A1H9U6F2</accession>
<evidence type="ECO:0000256" key="1">
    <source>
        <dbReference type="ARBA" id="ARBA00006581"/>
    </source>
</evidence>
<evidence type="ECO:0000256" key="3">
    <source>
        <dbReference type="ARBA" id="ARBA00022801"/>
    </source>
</evidence>
<dbReference type="InterPro" id="IPR029054">
    <property type="entry name" value="dUTPase-like"/>
</dbReference>
<dbReference type="CDD" id="cd07557">
    <property type="entry name" value="trimeric_dUTPase"/>
    <property type="match status" value="1"/>
</dbReference>
<evidence type="ECO:0000259" key="6">
    <source>
        <dbReference type="Pfam" id="PF00692"/>
    </source>
</evidence>
<keyword evidence="4" id="KW-0546">Nucleotide metabolism</keyword>
<comment type="catalytic activity">
    <reaction evidence="5">
        <text>dUTP + H2O = dUMP + diphosphate + H(+)</text>
        <dbReference type="Rhea" id="RHEA:10248"/>
        <dbReference type="ChEBI" id="CHEBI:15377"/>
        <dbReference type="ChEBI" id="CHEBI:15378"/>
        <dbReference type="ChEBI" id="CHEBI:33019"/>
        <dbReference type="ChEBI" id="CHEBI:61555"/>
        <dbReference type="ChEBI" id="CHEBI:246422"/>
        <dbReference type="EC" id="3.6.1.23"/>
    </reaction>
</comment>
<dbReference type="InterPro" id="IPR033704">
    <property type="entry name" value="dUTPase_trimeric"/>
</dbReference>
<reference evidence="7 8" key="1">
    <citation type="submission" date="2016-10" db="EMBL/GenBank/DDBJ databases">
        <authorList>
            <person name="de Groot N.N."/>
        </authorList>
    </citation>
    <scope>NUCLEOTIDE SEQUENCE [LARGE SCALE GENOMIC DNA]</scope>
    <source>
        <strain evidence="7 8">AR40</strain>
    </source>
</reference>
<dbReference type="EC" id="3.6.1.23" evidence="2"/>
<sequence>MEKIIIKYFDKDVERLTLVEGKSDWYDLRASEDVTMKAGDFKLVPLGVAMRLPDGYEAHLAPRSSTFKNFGVIQANSVGVIDNSYSGDQDMWRMPCLAMRDTQIHKGDRICQFRIMKQQPAIEFEEVEHLDGPDRGGFGSTGIS</sequence>
<dbReference type="InterPro" id="IPR008181">
    <property type="entry name" value="dUTPase"/>
</dbReference>
<dbReference type="RefSeq" id="WP_074756913.1">
    <property type="nucleotide sequence ID" value="NZ_FOGJ01000017.1"/>
</dbReference>
<dbReference type="GO" id="GO:0000287">
    <property type="term" value="F:magnesium ion binding"/>
    <property type="evidence" value="ECO:0007669"/>
    <property type="project" value="InterPro"/>
</dbReference>
<protein>
    <recommendedName>
        <fullName evidence="2">dUTP diphosphatase</fullName>
        <ecNumber evidence="2">3.6.1.23</ecNumber>
    </recommendedName>
</protein>
<dbReference type="SUPFAM" id="SSF51283">
    <property type="entry name" value="dUTPase-like"/>
    <property type="match status" value="1"/>
</dbReference>
<keyword evidence="3" id="KW-0378">Hydrolase</keyword>
<dbReference type="PANTHER" id="PTHR11241:SF0">
    <property type="entry name" value="DEOXYURIDINE 5'-TRIPHOSPHATE NUCLEOTIDOHYDROLASE"/>
    <property type="match status" value="1"/>
</dbReference>
<gene>
    <name evidence="7" type="ORF">SAMN04487884_11765</name>
</gene>
<dbReference type="Gene3D" id="2.70.40.10">
    <property type="match status" value="1"/>
</dbReference>
<evidence type="ECO:0000256" key="5">
    <source>
        <dbReference type="ARBA" id="ARBA00047686"/>
    </source>
</evidence>
<dbReference type="PANTHER" id="PTHR11241">
    <property type="entry name" value="DEOXYURIDINE 5'-TRIPHOSPHATE NUCLEOTIDOHYDROLASE"/>
    <property type="match status" value="1"/>
</dbReference>
<dbReference type="eggNOG" id="COG0756">
    <property type="taxonomic scope" value="Bacteria"/>
</dbReference>
<organism evidence="7 8">
    <name type="scientific">Butyrivibrio fibrisolvens</name>
    <dbReference type="NCBI Taxonomy" id="831"/>
    <lineage>
        <taxon>Bacteria</taxon>
        <taxon>Bacillati</taxon>
        <taxon>Bacillota</taxon>
        <taxon>Clostridia</taxon>
        <taxon>Lachnospirales</taxon>
        <taxon>Lachnospiraceae</taxon>
        <taxon>Butyrivibrio</taxon>
    </lineage>
</organism>
<name>A0A1H9U6F2_BUTFI</name>
<evidence type="ECO:0000256" key="4">
    <source>
        <dbReference type="ARBA" id="ARBA00023080"/>
    </source>
</evidence>
<proteinExistence type="inferred from homology"/>
<evidence type="ECO:0000313" key="8">
    <source>
        <dbReference type="Proteomes" id="UP000182584"/>
    </source>
</evidence>
<dbReference type="GO" id="GO:0004170">
    <property type="term" value="F:dUTP diphosphatase activity"/>
    <property type="evidence" value="ECO:0007669"/>
    <property type="project" value="UniProtKB-EC"/>
</dbReference>
<dbReference type="GO" id="GO:0046081">
    <property type="term" value="P:dUTP catabolic process"/>
    <property type="evidence" value="ECO:0007669"/>
    <property type="project" value="InterPro"/>
</dbReference>
<dbReference type="EMBL" id="FOGJ01000017">
    <property type="protein sequence ID" value="SES04831.1"/>
    <property type="molecule type" value="Genomic_DNA"/>
</dbReference>
<evidence type="ECO:0000313" key="7">
    <source>
        <dbReference type="EMBL" id="SES04831.1"/>
    </source>
</evidence>
<dbReference type="Proteomes" id="UP000182584">
    <property type="component" value="Unassembled WGS sequence"/>
</dbReference>
<comment type="similarity">
    <text evidence="1">Belongs to the dUTPase family.</text>
</comment>
<dbReference type="Pfam" id="PF00692">
    <property type="entry name" value="dUTPase"/>
    <property type="match status" value="1"/>
</dbReference>
<dbReference type="InterPro" id="IPR036157">
    <property type="entry name" value="dUTPase-like_sf"/>
</dbReference>
<feature type="domain" description="dUTPase-like" evidence="6">
    <location>
        <begin position="26"/>
        <end position="142"/>
    </location>
</feature>
<dbReference type="OrthoDB" id="9809956at2"/>
<dbReference type="AlphaFoldDB" id="A0A1H9U6F2"/>
<dbReference type="GO" id="GO:0006226">
    <property type="term" value="P:dUMP biosynthetic process"/>
    <property type="evidence" value="ECO:0007669"/>
    <property type="project" value="InterPro"/>
</dbReference>